<dbReference type="PROSITE" id="PS50045">
    <property type="entry name" value="SIGMA54_INTERACT_4"/>
    <property type="match status" value="1"/>
</dbReference>
<dbReference type="Pfam" id="PF25601">
    <property type="entry name" value="AAA_lid_14"/>
    <property type="match status" value="1"/>
</dbReference>
<dbReference type="SMART" id="SM00382">
    <property type="entry name" value="AAA"/>
    <property type="match status" value="1"/>
</dbReference>
<keyword evidence="10" id="KW-0238">DNA-binding</keyword>
<name>A0A2A4HVA9_9SPHN</name>
<evidence type="ECO:0000256" key="1">
    <source>
        <dbReference type="ARBA" id="ARBA00022553"/>
    </source>
</evidence>
<dbReference type="GO" id="GO:0005524">
    <property type="term" value="F:ATP binding"/>
    <property type="evidence" value="ECO:0007669"/>
    <property type="project" value="UniProtKB-KW"/>
</dbReference>
<feature type="domain" description="Sigma-54 factor interaction" evidence="8">
    <location>
        <begin position="145"/>
        <end position="361"/>
    </location>
</feature>
<dbReference type="Gene3D" id="1.10.10.60">
    <property type="entry name" value="Homeodomain-like"/>
    <property type="match status" value="1"/>
</dbReference>
<comment type="caution">
    <text evidence="10">The sequence shown here is derived from an EMBL/GenBank/DDBJ whole genome shotgun (WGS) entry which is preliminary data.</text>
</comment>
<evidence type="ECO:0000256" key="6">
    <source>
        <dbReference type="ARBA" id="ARBA00023163"/>
    </source>
</evidence>
<proteinExistence type="predicted"/>
<reference evidence="10 11" key="1">
    <citation type="submission" date="2017-09" db="EMBL/GenBank/DDBJ databases">
        <title>Sphingomonas ginsenosidimutans KACC 14949, whole genome shotgun sequence.</title>
        <authorList>
            <person name="Feng G."/>
            <person name="Zhu H."/>
        </authorList>
    </citation>
    <scope>NUCLEOTIDE SEQUENCE [LARGE SCALE GENOMIC DNA]</scope>
    <source>
        <strain evidence="10 11">KACC 14949</strain>
    </source>
</reference>
<dbReference type="InterPro" id="IPR009057">
    <property type="entry name" value="Homeodomain-like_sf"/>
</dbReference>
<dbReference type="InterPro" id="IPR025944">
    <property type="entry name" value="Sigma_54_int_dom_CS"/>
</dbReference>
<evidence type="ECO:0000256" key="3">
    <source>
        <dbReference type="ARBA" id="ARBA00022840"/>
    </source>
</evidence>
<protein>
    <submittedName>
        <fullName evidence="10">DNA-binding response regulator</fullName>
    </submittedName>
</protein>
<dbReference type="PROSITE" id="PS00688">
    <property type="entry name" value="SIGMA54_INTERACT_3"/>
    <property type="match status" value="1"/>
</dbReference>
<evidence type="ECO:0000256" key="2">
    <source>
        <dbReference type="ARBA" id="ARBA00022741"/>
    </source>
</evidence>
<dbReference type="CDD" id="cd00009">
    <property type="entry name" value="AAA"/>
    <property type="match status" value="1"/>
</dbReference>
<dbReference type="PANTHER" id="PTHR32071:SF57">
    <property type="entry name" value="C4-DICARBOXYLATE TRANSPORT TRANSCRIPTIONAL REGULATORY PROTEIN DCTD"/>
    <property type="match status" value="1"/>
</dbReference>
<dbReference type="AlphaFoldDB" id="A0A2A4HVA9"/>
<dbReference type="SUPFAM" id="SSF52540">
    <property type="entry name" value="P-loop containing nucleoside triphosphate hydrolases"/>
    <property type="match status" value="1"/>
</dbReference>
<accession>A0A2A4HVA9</accession>
<dbReference type="Pfam" id="PF02954">
    <property type="entry name" value="HTH_8"/>
    <property type="match status" value="1"/>
</dbReference>
<dbReference type="InterPro" id="IPR002197">
    <property type="entry name" value="HTH_Fis"/>
</dbReference>
<keyword evidence="1 7" id="KW-0597">Phosphoprotein</keyword>
<keyword evidence="2" id="KW-0547">Nucleotide-binding</keyword>
<dbReference type="PROSITE" id="PS50110">
    <property type="entry name" value="RESPONSE_REGULATORY"/>
    <property type="match status" value="1"/>
</dbReference>
<evidence type="ECO:0000313" key="10">
    <source>
        <dbReference type="EMBL" id="PCG07605.1"/>
    </source>
</evidence>
<dbReference type="RefSeq" id="WP_096614105.1">
    <property type="nucleotide sequence ID" value="NZ_NWVD01000015.1"/>
</dbReference>
<dbReference type="InterPro" id="IPR025662">
    <property type="entry name" value="Sigma_54_int_dom_ATP-bd_1"/>
</dbReference>
<dbReference type="FunFam" id="3.40.50.2300:FF:000018">
    <property type="entry name" value="DNA-binding transcriptional regulator NtrC"/>
    <property type="match status" value="1"/>
</dbReference>
<dbReference type="Pfam" id="PF00072">
    <property type="entry name" value="Response_reg"/>
    <property type="match status" value="1"/>
</dbReference>
<dbReference type="GO" id="GO:0006355">
    <property type="term" value="P:regulation of DNA-templated transcription"/>
    <property type="evidence" value="ECO:0007669"/>
    <property type="project" value="InterPro"/>
</dbReference>
<evidence type="ECO:0000256" key="5">
    <source>
        <dbReference type="ARBA" id="ARBA00023015"/>
    </source>
</evidence>
<evidence type="ECO:0000259" key="9">
    <source>
        <dbReference type="PROSITE" id="PS50110"/>
    </source>
</evidence>
<dbReference type="Gene3D" id="3.40.50.300">
    <property type="entry name" value="P-loop containing nucleotide triphosphate hydrolases"/>
    <property type="match status" value="1"/>
</dbReference>
<keyword evidence="5" id="KW-0805">Transcription regulation</keyword>
<dbReference type="InterPro" id="IPR003593">
    <property type="entry name" value="AAA+_ATPase"/>
</dbReference>
<keyword evidence="3" id="KW-0067">ATP-binding</keyword>
<keyword evidence="6" id="KW-0804">Transcription</keyword>
<dbReference type="InterPro" id="IPR002078">
    <property type="entry name" value="Sigma_54_int"/>
</dbReference>
<evidence type="ECO:0000256" key="7">
    <source>
        <dbReference type="PROSITE-ProRule" id="PRU00169"/>
    </source>
</evidence>
<dbReference type="InterPro" id="IPR001789">
    <property type="entry name" value="Sig_transdc_resp-reg_receiver"/>
</dbReference>
<evidence type="ECO:0000259" key="8">
    <source>
        <dbReference type="PROSITE" id="PS50045"/>
    </source>
</evidence>
<dbReference type="InterPro" id="IPR058031">
    <property type="entry name" value="AAA_lid_NorR"/>
</dbReference>
<organism evidence="10 11">
    <name type="scientific">Sphingomonas ginsenosidimutans</name>
    <dbReference type="NCBI Taxonomy" id="862134"/>
    <lineage>
        <taxon>Bacteria</taxon>
        <taxon>Pseudomonadati</taxon>
        <taxon>Pseudomonadota</taxon>
        <taxon>Alphaproteobacteria</taxon>
        <taxon>Sphingomonadales</taxon>
        <taxon>Sphingomonadaceae</taxon>
        <taxon>Sphingomonas</taxon>
    </lineage>
</organism>
<dbReference type="InterPro" id="IPR011006">
    <property type="entry name" value="CheY-like_superfamily"/>
</dbReference>
<dbReference type="EMBL" id="NWVD01000015">
    <property type="protein sequence ID" value="PCG07605.1"/>
    <property type="molecule type" value="Genomic_DNA"/>
</dbReference>
<feature type="domain" description="Response regulatory" evidence="9">
    <location>
        <begin position="7"/>
        <end position="121"/>
    </location>
</feature>
<sequence>MNAVAARVALVEDDGDLRASLAQSLRLAGLDVDAFDAVPPALAAIDADYPGVVVSDVRLPLVSGIELFRTLTARDASLPVILMTGHGDVAMAVDALKAGAWDFLTKPFDPADLIASVTRAGQTRALALENRRLRAAAEAEESDALIGASPAIRRLRAMIATLAGADIDLLIEGETGTGKELLARLIHAGGRRARRRFHMLACAALPEALVEGEVFATVGDGSIVAADGGTLFLDDIDRASPRLQDRLAQLIETRALPARGGDRVPVDVRVIATAREEPQRASDAIDPALLYRLAAVRLRMPPLRERREDVPMLFGHLVAQASARLRAPVPRLTDAARAHLLRHDWPGNVRELAHFAERLVLGLDPLGHGGEDAATGAGVDDAPLPERIDAFERAAIVEALARSNGEVGAAIARLGIPRKTFYYKVQRLGIDLAALRRRVTGD</sequence>
<keyword evidence="11" id="KW-1185">Reference proteome</keyword>
<dbReference type="Gene3D" id="3.40.50.2300">
    <property type="match status" value="1"/>
</dbReference>
<dbReference type="InterPro" id="IPR027417">
    <property type="entry name" value="P-loop_NTPase"/>
</dbReference>
<dbReference type="GO" id="GO:0043565">
    <property type="term" value="F:sequence-specific DNA binding"/>
    <property type="evidence" value="ECO:0007669"/>
    <property type="project" value="InterPro"/>
</dbReference>
<dbReference type="Pfam" id="PF00158">
    <property type="entry name" value="Sigma54_activat"/>
    <property type="match status" value="1"/>
</dbReference>
<keyword evidence="4" id="KW-0902">Two-component regulatory system</keyword>
<evidence type="ECO:0000256" key="4">
    <source>
        <dbReference type="ARBA" id="ARBA00023012"/>
    </source>
</evidence>
<dbReference type="PANTHER" id="PTHR32071">
    <property type="entry name" value="TRANSCRIPTIONAL REGULATORY PROTEIN"/>
    <property type="match status" value="1"/>
</dbReference>
<dbReference type="SUPFAM" id="SSF52172">
    <property type="entry name" value="CheY-like"/>
    <property type="match status" value="1"/>
</dbReference>
<evidence type="ECO:0000313" key="11">
    <source>
        <dbReference type="Proteomes" id="UP000218784"/>
    </source>
</evidence>
<dbReference type="Gene3D" id="1.10.8.60">
    <property type="match status" value="1"/>
</dbReference>
<feature type="modified residue" description="4-aspartylphosphate" evidence="7">
    <location>
        <position position="56"/>
    </location>
</feature>
<dbReference type="SUPFAM" id="SSF46689">
    <property type="entry name" value="Homeodomain-like"/>
    <property type="match status" value="1"/>
</dbReference>
<dbReference type="PROSITE" id="PS00675">
    <property type="entry name" value="SIGMA54_INTERACT_1"/>
    <property type="match status" value="1"/>
</dbReference>
<dbReference type="SMART" id="SM00448">
    <property type="entry name" value="REC"/>
    <property type="match status" value="1"/>
</dbReference>
<dbReference type="Proteomes" id="UP000218784">
    <property type="component" value="Unassembled WGS sequence"/>
</dbReference>
<gene>
    <name evidence="10" type="ORF">COA17_17490</name>
</gene>
<dbReference type="GO" id="GO:0000160">
    <property type="term" value="P:phosphorelay signal transduction system"/>
    <property type="evidence" value="ECO:0007669"/>
    <property type="project" value="UniProtKB-KW"/>
</dbReference>